<feature type="transmembrane region" description="Helical" evidence="1">
    <location>
        <begin position="206"/>
        <end position="229"/>
    </location>
</feature>
<keyword evidence="1" id="KW-0812">Transmembrane</keyword>
<organism evidence="2">
    <name type="scientific">freshwater metagenome</name>
    <dbReference type="NCBI Taxonomy" id="449393"/>
    <lineage>
        <taxon>unclassified sequences</taxon>
        <taxon>metagenomes</taxon>
        <taxon>ecological metagenomes</taxon>
    </lineage>
</organism>
<sequence>MRRSLFVVPLLAAAFVTVSPIVASGATTTTTSVPVLCPPSSDPSVTTIPVVGCVVPLTTTTTSTTTTTLPSAVTTVPEGCALPPTAIAVFVGKVISIDPVNAVFDVQQMRAGSLEGYIANNKVEVRYGADVKYLKTNKSYIVGANPDAVSLKLSSTIRDTAELFGGAQVVGSNKKCPEFEAAARTLHTDGTAISTSILGKLFEQPWRIAVAVLLPPVLVLMGLFGLVWLRRGTKPARRPARKK</sequence>
<dbReference type="EMBL" id="CAEZWJ010000049">
    <property type="protein sequence ID" value="CAB4660846.1"/>
    <property type="molecule type" value="Genomic_DNA"/>
</dbReference>
<evidence type="ECO:0000313" key="2">
    <source>
        <dbReference type="EMBL" id="CAB4660846.1"/>
    </source>
</evidence>
<protein>
    <submittedName>
        <fullName evidence="2">Unannotated protein</fullName>
    </submittedName>
</protein>
<dbReference type="AlphaFoldDB" id="A0A6J6LGL6"/>
<reference evidence="2" key="1">
    <citation type="submission" date="2020-05" db="EMBL/GenBank/DDBJ databases">
        <authorList>
            <person name="Chiriac C."/>
            <person name="Salcher M."/>
            <person name="Ghai R."/>
            <person name="Kavagutti S V."/>
        </authorList>
    </citation>
    <scope>NUCLEOTIDE SEQUENCE</scope>
</reference>
<keyword evidence="1" id="KW-1133">Transmembrane helix</keyword>
<accession>A0A6J6LGL6</accession>
<proteinExistence type="predicted"/>
<evidence type="ECO:0000256" key="1">
    <source>
        <dbReference type="SAM" id="Phobius"/>
    </source>
</evidence>
<name>A0A6J6LGL6_9ZZZZ</name>
<gene>
    <name evidence="2" type="ORF">UFOPK2214_01226</name>
</gene>
<keyword evidence="1" id="KW-0472">Membrane</keyword>